<dbReference type="PANTHER" id="PTHR12598:SF0">
    <property type="entry name" value="COPPER HOMEOSTASIS PROTEIN CUTC HOMOLOG"/>
    <property type="match status" value="1"/>
</dbReference>
<dbReference type="GO" id="GO:0005507">
    <property type="term" value="F:copper ion binding"/>
    <property type="evidence" value="ECO:0007669"/>
    <property type="project" value="TreeGrafter"/>
</dbReference>
<dbReference type="HAMAP" id="MF_00795">
    <property type="entry name" value="CutC"/>
    <property type="match status" value="1"/>
</dbReference>
<dbReference type="KEGG" id="vpy:HZI73_18305"/>
<sequence length="242" mass="27556">MIEVCVDSVQSAIRAYEGGADRLEVCSNLVIGGTTPPIALIRGIKKHVNLPLNILVRPRHGDFYYSDYEHEDMKEYIRMLHDEHVHGVVMGLLKTDGTIDIERMQVLTELAKPMYMTFHRAFDMLQDPMAAMEDVIQLEMDCILTSGQKSTAYEGRELIKALVKKSKGRIDIMPGGGVTPENFMQIKAICQVNYIHLSAKKEIRSKMRYRNDMVNMGQTCVDEFSYFETDQAVVRMVKNLDS</sequence>
<proteinExistence type="inferred from homology"/>
<organism evidence="3 4">
    <name type="scientific">Vallitalea pronyensis</name>
    <dbReference type="NCBI Taxonomy" id="1348613"/>
    <lineage>
        <taxon>Bacteria</taxon>
        <taxon>Bacillati</taxon>
        <taxon>Bacillota</taxon>
        <taxon>Clostridia</taxon>
        <taxon>Lachnospirales</taxon>
        <taxon>Vallitaleaceae</taxon>
        <taxon>Vallitalea</taxon>
    </lineage>
</organism>
<evidence type="ECO:0000313" key="3">
    <source>
        <dbReference type="EMBL" id="QUI24123.1"/>
    </source>
</evidence>
<evidence type="ECO:0000256" key="1">
    <source>
        <dbReference type="ARBA" id="ARBA00007768"/>
    </source>
</evidence>
<dbReference type="InterPro" id="IPR036822">
    <property type="entry name" value="CutC-like_dom_sf"/>
</dbReference>
<dbReference type="RefSeq" id="WP_212694815.1">
    <property type="nucleotide sequence ID" value="NZ_CP058649.1"/>
</dbReference>
<dbReference type="FunFam" id="3.20.20.380:FF:000001">
    <property type="entry name" value="Copper homeostasis protein CutC"/>
    <property type="match status" value="1"/>
</dbReference>
<dbReference type="Pfam" id="PF03932">
    <property type="entry name" value="CutC"/>
    <property type="match status" value="1"/>
</dbReference>
<dbReference type="GO" id="GO:0005737">
    <property type="term" value="C:cytoplasm"/>
    <property type="evidence" value="ECO:0007669"/>
    <property type="project" value="UniProtKB-SubCell"/>
</dbReference>
<dbReference type="PANTHER" id="PTHR12598">
    <property type="entry name" value="COPPER HOMEOSTASIS PROTEIN CUTC"/>
    <property type="match status" value="1"/>
</dbReference>
<name>A0A8J8MMS4_9FIRM</name>
<evidence type="ECO:0000313" key="4">
    <source>
        <dbReference type="Proteomes" id="UP000683246"/>
    </source>
</evidence>
<dbReference type="Proteomes" id="UP000683246">
    <property type="component" value="Chromosome"/>
</dbReference>
<evidence type="ECO:0000256" key="2">
    <source>
        <dbReference type="HAMAP-Rule" id="MF_00795"/>
    </source>
</evidence>
<dbReference type="InterPro" id="IPR005627">
    <property type="entry name" value="CutC-like"/>
</dbReference>
<dbReference type="AlphaFoldDB" id="A0A8J8MMS4"/>
<reference evidence="3" key="1">
    <citation type="submission" date="2020-07" db="EMBL/GenBank/DDBJ databases">
        <title>Vallitalea pronyensis genome.</title>
        <authorList>
            <person name="Postec A."/>
        </authorList>
    </citation>
    <scope>NUCLEOTIDE SEQUENCE</scope>
    <source>
        <strain evidence="3">FatNI3</strain>
    </source>
</reference>
<comment type="subcellular location">
    <subcellularLocation>
        <location evidence="2">Cytoplasm</location>
    </subcellularLocation>
</comment>
<comment type="caution">
    <text evidence="2">Once thought to be involved in copper homeostasis, experiments in E.coli have shown this is not the case.</text>
</comment>
<accession>A0A8J8MMS4</accession>
<comment type="similarity">
    <text evidence="1 2">Belongs to the CutC family.</text>
</comment>
<keyword evidence="4" id="KW-1185">Reference proteome</keyword>
<dbReference type="EMBL" id="CP058649">
    <property type="protein sequence ID" value="QUI24123.1"/>
    <property type="molecule type" value="Genomic_DNA"/>
</dbReference>
<protein>
    <recommendedName>
        <fullName evidence="2">PF03932 family protein CutC</fullName>
    </recommendedName>
</protein>
<gene>
    <name evidence="2" type="primary">cutC</name>
    <name evidence="3" type="ORF">HZI73_18305</name>
</gene>
<dbReference type="SUPFAM" id="SSF110395">
    <property type="entry name" value="CutC-like"/>
    <property type="match status" value="1"/>
</dbReference>
<dbReference type="Gene3D" id="3.20.20.380">
    <property type="entry name" value="Copper homeostasis (CutC) domain"/>
    <property type="match status" value="1"/>
</dbReference>
<keyword evidence="2" id="KW-0963">Cytoplasm</keyword>